<evidence type="ECO:0000256" key="1">
    <source>
        <dbReference type="ARBA" id="ARBA00022448"/>
    </source>
</evidence>
<name>A0AB39T582_9ACTN</name>
<dbReference type="Pfam" id="PF00005">
    <property type="entry name" value="ABC_tran"/>
    <property type="match status" value="1"/>
</dbReference>
<dbReference type="InterPro" id="IPR051782">
    <property type="entry name" value="ABC_Transporter_VariousFunc"/>
</dbReference>
<dbReference type="InterPro" id="IPR027417">
    <property type="entry name" value="P-loop_NTPase"/>
</dbReference>
<dbReference type="AlphaFoldDB" id="A0AB39T582"/>
<organism evidence="6">
    <name type="scientific">Streptomyces sp. R44</name>
    <dbReference type="NCBI Taxonomy" id="3238633"/>
    <lineage>
        <taxon>Bacteria</taxon>
        <taxon>Bacillati</taxon>
        <taxon>Actinomycetota</taxon>
        <taxon>Actinomycetes</taxon>
        <taxon>Kitasatosporales</taxon>
        <taxon>Streptomycetaceae</taxon>
        <taxon>Streptomyces</taxon>
    </lineage>
</organism>
<accession>A0AB39T582</accession>
<proteinExistence type="predicted"/>
<keyword evidence="1" id="KW-0813">Transport</keyword>
<evidence type="ECO:0000256" key="2">
    <source>
        <dbReference type="ARBA" id="ARBA00022741"/>
    </source>
</evidence>
<dbReference type="PANTHER" id="PTHR42939:SF1">
    <property type="entry name" value="ABC TRANSPORTER ATP-BINDING PROTEIN ALBC-RELATED"/>
    <property type="match status" value="1"/>
</dbReference>
<sequence>MRLEHVGRRHGLRGPWVLRQVSLDLPAAALVRVVGTNGTGKSTLLRLLAGIDAPTEGRVTGRPSRTAYVPERFPVALPFTALDYLVHLGRVQGLGRRAARSRAGEWLECFGAGTHARTALTELSKGTSQKVAVAQALLADPALLVLDEAWTGLDTGARAALDTAVRERLAAGATVVFVDHDPRRLEGEALVVYGVANGRVREVAAPLPVAAVAAPPVRITVSGGRSLPARLPGDPRTTPGPDGTTLLSVDAAHSDALLGALLAASWHIHHLGTEGVRV</sequence>
<dbReference type="PROSITE" id="PS50893">
    <property type="entry name" value="ABC_TRANSPORTER_2"/>
    <property type="match status" value="1"/>
</dbReference>
<dbReference type="SUPFAM" id="SSF52540">
    <property type="entry name" value="P-loop containing nucleoside triphosphate hydrolases"/>
    <property type="match status" value="1"/>
</dbReference>
<dbReference type="Gene3D" id="3.40.50.300">
    <property type="entry name" value="P-loop containing nucleotide triphosphate hydrolases"/>
    <property type="match status" value="1"/>
</dbReference>
<evidence type="ECO:0000256" key="4">
    <source>
        <dbReference type="SAM" id="MobiDB-lite"/>
    </source>
</evidence>
<feature type="compositionally biased region" description="Low complexity" evidence="4">
    <location>
        <begin position="230"/>
        <end position="244"/>
    </location>
</feature>
<dbReference type="SMART" id="SM00382">
    <property type="entry name" value="AAA"/>
    <property type="match status" value="1"/>
</dbReference>
<feature type="domain" description="ABC transporter" evidence="5">
    <location>
        <begin position="1"/>
        <end position="222"/>
    </location>
</feature>
<dbReference type="RefSeq" id="WP_369147171.1">
    <property type="nucleotide sequence ID" value="NZ_CP163444.1"/>
</dbReference>
<evidence type="ECO:0000259" key="5">
    <source>
        <dbReference type="PROSITE" id="PS50893"/>
    </source>
</evidence>
<keyword evidence="2" id="KW-0547">Nucleotide-binding</keyword>
<dbReference type="GO" id="GO:0005524">
    <property type="term" value="F:ATP binding"/>
    <property type="evidence" value="ECO:0007669"/>
    <property type="project" value="UniProtKB-KW"/>
</dbReference>
<evidence type="ECO:0000313" key="6">
    <source>
        <dbReference type="EMBL" id="XDQ74650.1"/>
    </source>
</evidence>
<reference evidence="6" key="1">
    <citation type="submission" date="2024-07" db="EMBL/GenBank/DDBJ databases">
        <authorList>
            <person name="Yu S.T."/>
        </authorList>
    </citation>
    <scope>NUCLEOTIDE SEQUENCE</scope>
    <source>
        <strain evidence="6">R44</strain>
    </source>
</reference>
<evidence type="ECO:0000256" key="3">
    <source>
        <dbReference type="ARBA" id="ARBA00022840"/>
    </source>
</evidence>
<dbReference type="PANTHER" id="PTHR42939">
    <property type="entry name" value="ABC TRANSPORTER ATP-BINDING PROTEIN ALBC-RELATED"/>
    <property type="match status" value="1"/>
</dbReference>
<dbReference type="EMBL" id="CP163444">
    <property type="protein sequence ID" value="XDQ74650.1"/>
    <property type="molecule type" value="Genomic_DNA"/>
</dbReference>
<feature type="region of interest" description="Disordered" evidence="4">
    <location>
        <begin position="224"/>
        <end position="244"/>
    </location>
</feature>
<dbReference type="GO" id="GO:0016887">
    <property type="term" value="F:ATP hydrolysis activity"/>
    <property type="evidence" value="ECO:0007669"/>
    <property type="project" value="InterPro"/>
</dbReference>
<keyword evidence="3 6" id="KW-0067">ATP-binding</keyword>
<protein>
    <submittedName>
        <fullName evidence="6">ATP-binding cassette domain-containing protein</fullName>
    </submittedName>
</protein>
<dbReference type="InterPro" id="IPR003593">
    <property type="entry name" value="AAA+_ATPase"/>
</dbReference>
<gene>
    <name evidence="6" type="ORF">AB5J54_30815</name>
</gene>
<dbReference type="InterPro" id="IPR003439">
    <property type="entry name" value="ABC_transporter-like_ATP-bd"/>
</dbReference>